<dbReference type="SUPFAM" id="SSF46785">
    <property type="entry name" value="Winged helix' DNA-binding domain"/>
    <property type="match status" value="1"/>
</dbReference>
<dbReference type="OrthoDB" id="5174513at2"/>
<protein>
    <submittedName>
        <fullName evidence="2">NagC family transcriptional regulator</fullName>
        <ecNumber evidence="2">2.7.1.2</ecNumber>
    </submittedName>
</protein>
<dbReference type="EC" id="2.7.1.2" evidence="2"/>
<dbReference type="eggNOG" id="COG1940">
    <property type="taxonomic scope" value="Bacteria"/>
</dbReference>
<dbReference type="Pfam" id="PF13412">
    <property type="entry name" value="HTH_24"/>
    <property type="match status" value="1"/>
</dbReference>
<dbReference type="InterPro" id="IPR036390">
    <property type="entry name" value="WH_DNA-bd_sf"/>
</dbReference>
<sequence length="406" mass="44067">MDARHAIPSPSASQAAMSESNRSHILDYLFRHGVSSRAEIAQVLALTPAAITKITARLIDAGIIRETGDIEGRKKRRSIGLSLANDTIHVIGVKFARSIVQIAVFDLAGTQLSLQTLPPVTERTIRTTLDQIRTGIQHLLDEDRHIIAVGMAVPGPYLRDVGRTAVVSSMEGWRKVNFLHEFAQRFRVPVFVEQDARAGALAHYLFDRTNTCEYLAYYLIGEGLGLGVIEHGRLIDGALGAATEIGHVSIDVHGRPCECGNVGCLERYCSAVAIHQEILTRGLVAGADTMNHEEACLALFAAADDGDRKAQELVQEVGRYVGYGCVTIFNMFNPRRIVIGDIVSQAGPRLLRAVREVVNERAIPELNDATAISLSELSTDSAVSGGTAIAITHFLEHPSTFFDVPS</sequence>
<reference evidence="2 3" key="1">
    <citation type="submission" date="2014-03" db="EMBL/GenBank/DDBJ databases">
        <title>Genomics of Bifidobacteria.</title>
        <authorList>
            <person name="Ventura M."/>
            <person name="Milani C."/>
            <person name="Lugli G.A."/>
        </authorList>
    </citation>
    <scope>NUCLEOTIDE SEQUENCE [LARGE SCALE GENOMIC DNA]</scope>
    <source>
        <strain evidence="2 3">DSM 21395</strain>
    </source>
</reference>
<dbReference type="InterPro" id="IPR000600">
    <property type="entry name" value="ROK"/>
</dbReference>
<evidence type="ECO:0000256" key="1">
    <source>
        <dbReference type="ARBA" id="ARBA00006479"/>
    </source>
</evidence>
<dbReference type="PROSITE" id="PS01125">
    <property type="entry name" value="ROK"/>
    <property type="match status" value="1"/>
</dbReference>
<dbReference type="Gene3D" id="3.30.420.40">
    <property type="match status" value="2"/>
</dbReference>
<evidence type="ECO:0000313" key="2">
    <source>
        <dbReference type="EMBL" id="KFI77081.1"/>
    </source>
</evidence>
<dbReference type="InterPro" id="IPR043129">
    <property type="entry name" value="ATPase_NBD"/>
</dbReference>
<dbReference type="Pfam" id="PF00480">
    <property type="entry name" value="ROK"/>
    <property type="match status" value="1"/>
</dbReference>
<dbReference type="Proteomes" id="UP000029082">
    <property type="component" value="Unassembled WGS sequence"/>
</dbReference>
<dbReference type="InterPro" id="IPR011991">
    <property type="entry name" value="ArsR-like_HTH"/>
</dbReference>
<keyword evidence="2" id="KW-0808">Transferase</keyword>
<keyword evidence="3" id="KW-1185">Reference proteome</keyword>
<dbReference type="InterPro" id="IPR036388">
    <property type="entry name" value="WH-like_DNA-bd_sf"/>
</dbReference>
<gene>
    <name evidence="2" type="ORF">BMON_0640</name>
</gene>
<dbReference type="GeneID" id="93093799"/>
<evidence type="ECO:0000313" key="3">
    <source>
        <dbReference type="Proteomes" id="UP000029082"/>
    </source>
</evidence>
<dbReference type="STRING" id="1437603.GCA_000771525_00246"/>
<comment type="caution">
    <text evidence="2">The sequence shown here is derived from an EMBL/GenBank/DDBJ whole genome shotgun (WGS) entry which is preliminary data.</text>
</comment>
<dbReference type="RefSeq" id="WP_152595700.1">
    <property type="nucleotide sequence ID" value="NZ_JDUO01000001.1"/>
</dbReference>
<dbReference type="CDD" id="cd00090">
    <property type="entry name" value="HTH_ARSR"/>
    <property type="match status" value="1"/>
</dbReference>
<dbReference type="PANTHER" id="PTHR18964:SF149">
    <property type="entry name" value="BIFUNCTIONAL UDP-N-ACETYLGLUCOSAMINE 2-EPIMERASE_N-ACETYLMANNOSAMINE KINASE"/>
    <property type="match status" value="1"/>
</dbReference>
<name>A0A087C1D1_9BIFI</name>
<accession>A0A087C1D1</accession>
<dbReference type="GO" id="GO:0004340">
    <property type="term" value="F:glucokinase activity"/>
    <property type="evidence" value="ECO:0007669"/>
    <property type="project" value="UniProtKB-EC"/>
</dbReference>
<dbReference type="InterPro" id="IPR049874">
    <property type="entry name" value="ROK_cs"/>
</dbReference>
<proteinExistence type="inferred from homology"/>
<dbReference type="AlphaFoldDB" id="A0A087C1D1"/>
<dbReference type="Gene3D" id="1.10.10.10">
    <property type="entry name" value="Winged helix-like DNA-binding domain superfamily/Winged helix DNA-binding domain"/>
    <property type="match status" value="1"/>
</dbReference>
<dbReference type="SUPFAM" id="SSF53067">
    <property type="entry name" value="Actin-like ATPase domain"/>
    <property type="match status" value="1"/>
</dbReference>
<comment type="similarity">
    <text evidence="1">Belongs to the ROK (NagC/XylR) family.</text>
</comment>
<dbReference type="EMBL" id="JGZE01000010">
    <property type="protein sequence ID" value="KFI77081.1"/>
    <property type="molecule type" value="Genomic_DNA"/>
</dbReference>
<organism evidence="2 3">
    <name type="scientific">Bifidobacterium mongoliense DSM 21395</name>
    <dbReference type="NCBI Taxonomy" id="1437603"/>
    <lineage>
        <taxon>Bacteria</taxon>
        <taxon>Bacillati</taxon>
        <taxon>Actinomycetota</taxon>
        <taxon>Actinomycetes</taxon>
        <taxon>Bifidobacteriales</taxon>
        <taxon>Bifidobacteriaceae</taxon>
        <taxon>Bifidobacterium</taxon>
    </lineage>
</organism>
<dbReference type="PANTHER" id="PTHR18964">
    <property type="entry name" value="ROK (REPRESSOR, ORF, KINASE) FAMILY"/>
    <property type="match status" value="1"/>
</dbReference>